<accession>A0AAU2JVT9</accession>
<dbReference type="AlphaFoldDB" id="A0AAU2JVT9"/>
<feature type="domain" description="Response regulatory" evidence="7">
    <location>
        <begin position="12"/>
        <end position="129"/>
    </location>
</feature>
<dbReference type="InterPro" id="IPR016032">
    <property type="entry name" value="Sig_transdc_resp-reg_C-effctor"/>
</dbReference>
<keyword evidence="3" id="KW-0238">DNA-binding</keyword>
<dbReference type="SMART" id="SM00448">
    <property type="entry name" value="REC"/>
    <property type="match status" value="1"/>
</dbReference>
<keyword evidence="2" id="KW-0805">Transcription regulation</keyword>
<dbReference type="GO" id="GO:0003677">
    <property type="term" value="F:DNA binding"/>
    <property type="evidence" value="ECO:0007669"/>
    <property type="project" value="UniProtKB-KW"/>
</dbReference>
<proteinExistence type="predicted"/>
<dbReference type="SMART" id="SM00421">
    <property type="entry name" value="HTH_LUXR"/>
    <property type="match status" value="1"/>
</dbReference>
<evidence type="ECO:0000313" key="8">
    <source>
        <dbReference type="EMBL" id="WTU75856.1"/>
    </source>
</evidence>
<dbReference type="GO" id="GO:0000160">
    <property type="term" value="P:phosphorelay signal transduction system"/>
    <property type="evidence" value="ECO:0007669"/>
    <property type="project" value="InterPro"/>
</dbReference>
<sequence length="231" mass="24176">MTKSASDQNTLRVAVVERHPLLRAGIRSALDTTEGIDIVAETGDAGRVVPLVRSTAPDVVLMDLDLPDSASLEVCRSLVREGGVTGVLGMTRHGDDEELLRSALVAGVRGYVSKAAGTHEMVSAVHLVGDGFMVASDGAARLVAGLLRSPGPATGPGRGPGQDPLPLLTRREREILDLVARGYDNRRIARALTLADKTVRNHVSAVFGKIGVNCRAQAVVYARDAGMGLAG</sequence>
<organism evidence="8">
    <name type="scientific">Streptomyces sp. NBC_00049</name>
    <dbReference type="NCBI Taxonomy" id="2903617"/>
    <lineage>
        <taxon>Bacteria</taxon>
        <taxon>Bacillati</taxon>
        <taxon>Actinomycetota</taxon>
        <taxon>Actinomycetes</taxon>
        <taxon>Kitasatosporales</taxon>
        <taxon>Streptomycetaceae</taxon>
        <taxon>Streptomyces</taxon>
    </lineage>
</organism>
<name>A0AAU2JVT9_9ACTN</name>
<protein>
    <submittedName>
        <fullName evidence="8">Response regulator transcription factor</fullName>
    </submittedName>
</protein>
<dbReference type="CDD" id="cd06170">
    <property type="entry name" value="LuxR_C_like"/>
    <property type="match status" value="1"/>
</dbReference>
<keyword evidence="4" id="KW-0804">Transcription</keyword>
<evidence type="ECO:0000256" key="5">
    <source>
        <dbReference type="PROSITE-ProRule" id="PRU00169"/>
    </source>
</evidence>
<dbReference type="PRINTS" id="PR00038">
    <property type="entry name" value="HTHLUXR"/>
</dbReference>
<dbReference type="InterPro" id="IPR000792">
    <property type="entry name" value="Tscrpt_reg_LuxR_C"/>
</dbReference>
<reference evidence="8" key="1">
    <citation type="submission" date="2022-10" db="EMBL/GenBank/DDBJ databases">
        <title>The complete genomes of actinobacterial strains from the NBC collection.</title>
        <authorList>
            <person name="Joergensen T.S."/>
            <person name="Alvarez Arevalo M."/>
            <person name="Sterndorff E.B."/>
            <person name="Faurdal D."/>
            <person name="Vuksanovic O."/>
            <person name="Mourched A.-S."/>
            <person name="Charusanti P."/>
            <person name="Shaw S."/>
            <person name="Blin K."/>
            <person name="Weber T."/>
        </authorList>
    </citation>
    <scope>NUCLEOTIDE SEQUENCE</scope>
    <source>
        <strain evidence="8">NBC_00049</strain>
    </source>
</reference>
<dbReference type="PROSITE" id="PS00622">
    <property type="entry name" value="HTH_LUXR_1"/>
    <property type="match status" value="1"/>
</dbReference>
<evidence type="ECO:0000256" key="3">
    <source>
        <dbReference type="ARBA" id="ARBA00023125"/>
    </source>
</evidence>
<dbReference type="Pfam" id="PF00196">
    <property type="entry name" value="GerE"/>
    <property type="match status" value="1"/>
</dbReference>
<feature type="modified residue" description="4-aspartylphosphate" evidence="5">
    <location>
        <position position="63"/>
    </location>
</feature>
<dbReference type="InterPro" id="IPR001789">
    <property type="entry name" value="Sig_transdc_resp-reg_receiver"/>
</dbReference>
<evidence type="ECO:0000256" key="2">
    <source>
        <dbReference type="ARBA" id="ARBA00023015"/>
    </source>
</evidence>
<dbReference type="Pfam" id="PF00072">
    <property type="entry name" value="Response_reg"/>
    <property type="match status" value="1"/>
</dbReference>
<dbReference type="SUPFAM" id="SSF46894">
    <property type="entry name" value="C-terminal effector domain of the bipartite response regulators"/>
    <property type="match status" value="1"/>
</dbReference>
<dbReference type="PANTHER" id="PTHR43214:SF24">
    <property type="entry name" value="TRANSCRIPTIONAL REGULATORY PROTEIN NARL-RELATED"/>
    <property type="match status" value="1"/>
</dbReference>
<evidence type="ECO:0000259" key="7">
    <source>
        <dbReference type="PROSITE" id="PS50110"/>
    </source>
</evidence>
<feature type="domain" description="HTH luxR-type" evidence="6">
    <location>
        <begin position="161"/>
        <end position="226"/>
    </location>
</feature>
<dbReference type="CDD" id="cd17535">
    <property type="entry name" value="REC_NarL-like"/>
    <property type="match status" value="1"/>
</dbReference>
<dbReference type="PROSITE" id="PS50043">
    <property type="entry name" value="HTH_LUXR_2"/>
    <property type="match status" value="1"/>
</dbReference>
<evidence type="ECO:0000256" key="4">
    <source>
        <dbReference type="ARBA" id="ARBA00023163"/>
    </source>
</evidence>
<dbReference type="GO" id="GO:0006355">
    <property type="term" value="P:regulation of DNA-templated transcription"/>
    <property type="evidence" value="ECO:0007669"/>
    <property type="project" value="InterPro"/>
</dbReference>
<dbReference type="EMBL" id="CP108264">
    <property type="protein sequence ID" value="WTU75856.1"/>
    <property type="molecule type" value="Genomic_DNA"/>
</dbReference>
<dbReference type="Gene3D" id="3.40.50.2300">
    <property type="match status" value="1"/>
</dbReference>
<gene>
    <name evidence="8" type="ORF">OG327_22395</name>
</gene>
<dbReference type="InterPro" id="IPR011006">
    <property type="entry name" value="CheY-like_superfamily"/>
</dbReference>
<dbReference type="InterPro" id="IPR058245">
    <property type="entry name" value="NreC/VraR/RcsB-like_REC"/>
</dbReference>
<dbReference type="PROSITE" id="PS50110">
    <property type="entry name" value="RESPONSE_REGULATORY"/>
    <property type="match status" value="1"/>
</dbReference>
<evidence type="ECO:0000256" key="1">
    <source>
        <dbReference type="ARBA" id="ARBA00022553"/>
    </source>
</evidence>
<dbReference type="PANTHER" id="PTHR43214">
    <property type="entry name" value="TWO-COMPONENT RESPONSE REGULATOR"/>
    <property type="match status" value="1"/>
</dbReference>
<keyword evidence="1 5" id="KW-0597">Phosphoprotein</keyword>
<dbReference type="SUPFAM" id="SSF52172">
    <property type="entry name" value="CheY-like"/>
    <property type="match status" value="1"/>
</dbReference>
<dbReference type="InterPro" id="IPR039420">
    <property type="entry name" value="WalR-like"/>
</dbReference>
<evidence type="ECO:0000259" key="6">
    <source>
        <dbReference type="PROSITE" id="PS50043"/>
    </source>
</evidence>